<comment type="caution">
    <text evidence="3">The sequence shown here is derived from an EMBL/GenBank/DDBJ whole genome shotgun (WGS) entry which is preliminary data.</text>
</comment>
<dbReference type="InterPro" id="IPR000757">
    <property type="entry name" value="Beta-glucanase-like"/>
</dbReference>
<feature type="compositionally biased region" description="Pro residues" evidence="1">
    <location>
        <begin position="110"/>
        <end position="126"/>
    </location>
</feature>
<dbReference type="Pfam" id="PF00722">
    <property type="entry name" value="Glyco_hydro_16"/>
    <property type="match status" value="1"/>
</dbReference>
<protein>
    <submittedName>
        <fullName evidence="3">Glycoside hydrolase family 16 protein</fullName>
    </submittedName>
</protein>
<evidence type="ECO:0000256" key="1">
    <source>
        <dbReference type="SAM" id="MobiDB-lite"/>
    </source>
</evidence>
<dbReference type="InterPro" id="IPR013320">
    <property type="entry name" value="ConA-like_dom_sf"/>
</dbReference>
<dbReference type="Gene3D" id="2.60.120.200">
    <property type="match status" value="1"/>
</dbReference>
<proteinExistence type="predicted"/>
<feature type="domain" description="GH16" evidence="2">
    <location>
        <begin position="145"/>
        <end position="365"/>
    </location>
</feature>
<reference evidence="3" key="1">
    <citation type="submission" date="2021-01" db="EMBL/GenBank/DDBJ databases">
        <title>YIM 132084 draft genome.</title>
        <authorList>
            <person name="An D."/>
        </authorList>
    </citation>
    <scope>NUCLEOTIDE SEQUENCE</scope>
    <source>
        <strain evidence="3">YIM 132084</strain>
    </source>
</reference>
<evidence type="ECO:0000313" key="4">
    <source>
        <dbReference type="Proteomes" id="UP000663792"/>
    </source>
</evidence>
<dbReference type="RefSeq" id="WP_205260836.1">
    <property type="nucleotide sequence ID" value="NZ_JAERWK010000015.1"/>
</dbReference>
<dbReference type="PROSITE" id="PS51762">
    <property type="entry name" value="GH16_2"/>
    <property type="match status" value="1"/>
</dbReference>
<feature type="region of interest" description="Disordered" evidence="1">
    <location>
        <begin position="110"/>
        <end position="139"/>
    </location>
</feature>
<dbReference type="CDD" id="cd00413">
    <property type="entry name" value="Glyco_hydrolase_16"/>
    <property type="match status" value="1"/>
</dbReference>
<dbReference type="SUPFAM" id="SSF49899">
    <property type="entry name" value="Concanavalin A-like lectins/glucanases"/>
    <property type="match status" value="1"/>
</dbReference>
<keyword evidence="3" id="KW-0378">Hydrolase</keyword>
<keyword evidence="4" id="KW-1185">Reference proteome</keyword>
<sequence>MSPASAAEYAPSDFDVTVSGNTLTATATVSASAGTTSDMVGVCARDEDDANVDFPFDYGTWIGRTGTDVTTSRRLPAGDYWVWPCVKVDGTWNDLPGGHIVTVSAAAAPAPAPAPVPAAAPAPAPAAPSGGNGTSGEAMPTGNLANWTQIFAEDFTTDVARGGFADAYADRWTGYDGFTETAGNARYNDDIISVDNGVMDMYVHYQNGQRQAAAPIPLINGEWGGTTYGRYSIRYRSDYVEGFKQSFMLWPDTENWNDGEINFPEGGLGQEFYGFNHCIGNPANNCFWVKHTENTTDWHTATVEWTPSSISFILDGRTLGTTYDNIPRVPMHLILQLQGDNWYGTNTTGTGSVEVDWVTLYSWNG</sequence>
<gene>
    <name evidence="3" type="ORF">JL106_11320</name>
</gene>
<dbReference type="AlphaFoldDB" id="A0A939BWT4"/>
<dbReference type="EMBL" id="JAERWK010000015">
    <property type="protein sequence ID" value="MBM9467873.1"/>
    <property type="molecule type" value="Genomic_DNA"/>
</dbReference>
<accession>A0A939BWT4</accession>
<name>A0A939BWT4_9ACTN</name>
<dbReference type="GO" id="GO:0005975">
    <property type="term" value="P:carbohydrate metabolic process"/>
    <property type="evidence" value="ECO:0007669"/>
    <property type="project" value="InterPro"/>
</dbReference>
<evidence type="ECO:0000313" key="3">
    <source>
        <dbReference type="EMBL" id="MBM9467873.1"/>
    </source>
</evidence>
<dbReference type="Proteomes" id="UP000663792">
    <property type="component" value="Unassembled WGS sequence"/>
</dbReference>
<evidence type="ECO:0000259" key="2">
    <source>
        <dbReference type="PROSITE" id="PS51762"/>
    </source>
</evidence>
<organism evidence="3 4">
    <name type="scientific">Nakamurella leprariae</name>
    <dbReference type="NCBI Taxonomy" id="2803911"/>
    <lineage>
        <taxon>Bacteria</taxon>
        <taxon>Bacillati</taxon>
        <taxon>Actinomycetota</taxon>
        <taxon>Actinomycetes</taxon>
        <taxon>Nakamurellales</taxon>
        <taxon>Nakamurellaceae</taxon>
        <taxon>Nakamurella</taxon>
    </lineage>
</organism>
<dbReference type="GO" id="GO:0004553">
    <property type="term" value="F:hydrolase activity, hydrolyzing O-glycosyl compounds"/>
    <property type="evidence" value="ECO:0007669"/>
    <property type="project" value="InterPro"/>
</dbReference>